<organism evidence="3 4">
    <name type="scientific">Hibiscus syriacus</name>
    <name type="common">Rose of Sharon</name>
    <dbReference type="NCBI Taxonomy" id="106335"/>
    <lineage>
        <taxon>Eukaryota</taxon>
        <taxon>Viridiplantae</taxon>
        <taxon>Streptophyta</taxon>
        <taxon>Embryophyta</taxon>
        <taxon>Tracheophyta</taxon>
        <taxon>Spermatophyta</taxon>
        <taxon>Magnoliopsida</taxon>
        <taxon>eudicotyledons</taxon>
        <taxon>Gunneridae</taxon>
        <taxon>Pentapetalae</taxon>
        <taxon>rosids</taxon>
        <taxon>malvids</taxon>
        <taxon>Malvales</taxon>
        <taxon>Malvaceae</taxon>
        <taxon>Malvoideae</taxon>
        <taxon>Hibiscus</taxon>
    </lineage>
</organism>
<proteinExistence type="predicted"/>
<protein>
    <submittedName>
        <fullName evidence="3">1-deoxy-D-xylulose 5-phosphate synthase 3 isoform 1</fullName>
    </submittedName>
</protein>
<keyword evidence="4" id="KW-1185">Reference proteome</keyword>
<dbReference type="Gene3D" id="2.40.40.10">
    <property type="entry name" value="RlpA-like domain"/>
    <property type="match status" value="1"/>
</dbReference>
<feature type="domain" description="Expansin-like EG45" evidence="2">
    <location>
        <begin position="39"/>
        <end position="137"/>
    </location>
</feature>
<dbReference type="InterPro" id="IPR009009">
    <property type="entry name" value="RlpA-like_DPBB"/>
</dbReference>
<dbReference type="PANTHER" id="PTHR47480:SF15">
    <property type="entry name" value="RARE LIPOPROTEIN A-LIKE DOUBLE-PSI BETA-BARREL PROTEIN"/>
    <property type="match status" value="1"/>
</dbReference>
<dbReference type="OrthoDB" id="587249at2759"/>
<accession>A0A6A2YTL7</accession>
<dbReference type="Proteomes" id="UP000436088">
    <property type="component" value="Unassembled WGS sequence"/>
</dbReference>
<name>A0A6A2YTL7_HIBSY</name>
<evidence type="ECO:0000256" key="1">
    <source>
        <dbReference type="SAM" id="SignalP"/>
    </source>
</evidence>
<evidence type="ECO:0000313" key="3">
    <source>
        <dbReference type="EMBL" id="KAE8682726.1"/>
    </source>
</evidence>
<dbReference type="SUPFAM" id="SSF50685">
    <property type="entry name" value="Barwin-like endoglucanases"/>
    <property type="match status" value="1"/>
</dbReference>
<dbReference type="CDD" id="cd22269">
    <property type="entry name" value="DPBB_EG45-like"/>
    <property type="match status" value="1"/>
</dbReference>
<dbReference type="PROSITE" id="PS50842">
    <property type="entry name" value="EXPANSIN_EG45"/>
    <property type="match status" value="1"/>
</dbReference>
<evidence type="ECO:0000259" key="2">
    <source>
        <dbReference type="PROSITE" id="PS50842"/>
    </source>
</evidence>
<dbReference type="AlphaFoldDB" id="A0A6A2YTL7"/>
<gene>
    <name evidence="3" type="ORF">F3Y22_tig00111238pilonHSYRG00460</name>
</gene>
<comment type="caution">
    <text evidence="3">The sequence shown here is derived from an EMBL/GenBank/DDBJ whole genome shotgun (WGS) entry which is preliminary data.</text>
</comment>
<feature type="chain" id="PRO_5025515807" evidence="1">
    <location>
        <begin position="26"/>
        <end position="151"/>
    </location>
</feature>
<evidence type="ECO:0000313" key="4">
    <source>
        <dbReference type="Proteomes" id="UP000436088"/>
    </source>
</evidence>
<dbReference type="InterPro" id="IPR036908">
    <property type="entry name" value="RlpA-like_sf"/>
</dbReference>
<dbReference type="PANTHER" id="PTHR47480">
    <property type="entry name" value="EG45-LIKE DOMAIN CONTAINING PROTEIN"/>
    <property type="match status" value="1"/>
</dbReference>
<feature type="signal peptide" evidence="1">
    <location>
        <begin position="1"/>
        <end position="25"/>
    </location>
</feature>
<sequence>MLGQQYPWLFTIFLLVTTFFHPSFADVGTAAHYSPPYLPTACSGNDDSHYLKNNLFAAAGDRIWDNGASCGRQFLVRCISAATPGTCNPSQTIQNSIVDRVETSVSRPSTNGATIILSTAAFGAITNPSADSVDIEFLTINNCFILLCVKV</sequence>
<dbReference type="Pfam" id="PF03330">
    <property type="entry name" value="DPBB_1"/>
    <property type="match status" value="1"/>
</dbReference>
<dbReference type="EMBL" id="VEPZ02001279">
    <property type="protein sequence ID" value="KAE8682726.1"/>
    <property type="molecule type" value="Genomic_DNA"/>
</dbReference>
<dbReference type="InterPro" id="IPR007112">
    <property type="entry name" value="Expansin/allergen_DPBB_dom"/>
</dbReference>
<reference evidence="3" key="1">
    <citation type="submission" date="2019-09" db="EMBL/GenBank/DDBJ databases">
        <title>Draft genome information of white flower Hibiscus syriacus.</title>
        <authorList>
            <person name="Kim Y.-M."/>
        </authorList>
    </citation>
    <scope>NUCLEOTIDE SEQUENCE [LARGE SCALE GENOMIC DNA]</scope>
    <source>
        <strain evidence="3">YM2019G1</strain>
    </source>
</reference>
<keyword evidence="1" id="KW-0732">Signal</keyword>